<keyword evidence="1" id="KW-0378">Hydrolase</keyword>
<comment type="caution">
    <text evidence="1">The sequence shown here is derived from an EMBL/GenBank/DDBJ whole genome shotgun (WGS) entry which is preliminary data.</text>
</comment>
<feature type="non-terminal residue" evidence="1">
    <location>
        <position position="70"/>
    </location>
</feature>
<dbReference type="GO" id="GO:0016787">
    <property type="term" value="F:hydrolase activity"/>
    <property type="evidence" value="ECO:0007669"/>
    <property type="project" value="UniProtKB-KW"/>
</dbReference>
<dbReference type="Proteomes" id="UP001206692">
    <property type="component" value="Unassembled WGS sequence"/>
</dbReference>
<evidence type="ECO:0000313" key="1">
    <source>
        <dbReference type="EMBL" id="MCQ5343813.1"/>
    </source>
</evidence>
<gene>
    <name evidence="1" type="ORF">NE675_12420</name>
</gene>
<evidence type="ECO:0000313" key="2">
    <source>
        <dbReference type="Proteomes" id="UP001206692"/>
    </source>
</evidence>
<sequence>DDKLVHAVVCHGYGLCVDVAPEHMMEKVIYAADELTGLIWAAAKIRPSKRTQDIEVKSVKKIFKDNSFAA</sequence>
<keyword evidence="2" id="KW-1185">Reference proteome</keyword>
<accession>A0ABT1SVD1</accession>
<dbReference type="PANTHER" id="PTHR38659">
    <property type="entry name" value="METAL-DEPENDENT PHOSPHOHYDROLASE"/>
    <property type="match status" value="1"/>
</dbReference>
<dbReference type="EMBL" id="JANGEW010000311">
    <property type="protein sequence ID" value="MCQ5343813.1"/>
    <property type="molecule type" value="Genomic_DNA"/>
</dbReference>
<dbReference type="PANTHER" id="PTHR38659:SF2">
    <property type="entry name" value="HDIG DOMAIN PROTEIN"/>
    <property type="match status" value="1"/>
</dbReference>
<reference evidence="1 2" key="1">
    <citation type="submission" date="2022-06" db="EMBL/GenBank/DDBJ databases">
        <title>Isolation of gut microbiota from human fecal samples.</title>
        <authorList>
            <person name="Pamer E.G."/>
            <person name="Barat B."/>
            <person name="Waligurski E."/>
            <person name="Medina S."/>
            <person name="Paddock L."/>
            <person name="Mostad J."/>
        </authorList>
    </citation>
    <scope>NUCLEOTIDE SEQUENCE [LARGE SCALE GENOMIC DNA]</scope>
    <source>
        <strain evidence="1 2">DFI.1.1</strain>
    </source>
</reference>
<feature type="non-terminal residue" evidence="1">
    <location>
        <position position="1"/>
    </location>
</feature>
<proteinExistence type="predicted"/>
<name>A0ABT1SVD1_9FIRM</name>
<organism evidence="1 2">
    <name type="scientific">Megasphaera massiliensis</name>
    <dbReference type="NCBI Taxonomy" id="1232428"/>
    <lineage>
        <taxon>Bacteria</taxon>
        <taxon>Bacillati</taxon>
        <taxon>Bacillota</taxon>
        <taxon>Negativicutes</taxon>
        <taxon>Veillonellales</taxon>
        <taxon>Veillonellaceae</taxon>
        <taxon>Megasphaera</taxon>
    </lineage>
</organism>
<protein>
    <submittedName>
        <fullName evidence="1">Hydrolase</fullName>
    </submittedName>
</protein>